<gene>
    <name evidence="2" type="primary">LOC107817592</name>
</gene>
<evidence type="ECO:0000313" key="2">
    <source>
        <dbReference type="RefSeq" id="XP_075101144.1"/>
    </source>
</evidence>
<dbReference type="Proteomes" id="UP000790787">
    <property type="component" value="Chromosome 22"/>
</dbReference>
<organism evidence="1 2">
    <name type="scientific">Nicotiana tabacum</name>
    <name type="common">Common tobacco</name>
    <dbReference type="NCBI Taxonomy" id="4097"/>
    <lineage>
        <taxon>Eukaryota</taxon>
        <taxon>Viridiplantae</taxon>
        <taxon>Streptophyta</taxon>
        <taxon>Embryophyta</taxon>
        <taxon>Tracheophyta</taxon>
        <taxon>Spermatophyta</taxon>
        <taxon>Magnoliopsida</taxon>
        <taxon>eudicotyledons</taxon>
        <taxon>Gunneridae</taxon>
        <taxon>Pentapetalae</taxon>
        <taxon>asterids</taxon>
        <taxon>lamiids</taxon>
        <taxon>Solanales</taxon>
        <taxon>Solanaceae</taxon>
        <taxon>Nicotianoideae</taxon>
        <taxon>Nicotianeae</taxon>
        <taxon>Nicotiana</taxon>
    </lineage>
</organism>
<reference evidence="2" key="2">
    <citation type="submission" date="2025-08" db="UniProtKB">
        <authorList>
            <consortium name="RefSeq"/>
        </authorList>
    </citation>
    <scope>IDENTIFICATION</scope>
    <source>
        <tissue evidence="2">Leaf</tissue>
    </source>
</reference>
<keyword evidence="1" id="KW-1185">Reference proteome</keyword>
<dbReference type="RefSeq" id="XP_075101144.1">
    <property type="nucleotide sequence ID" value="XM_075245043.1"/>
</dbReference>
<evidence type="ECO:0000313" key="1">
    <source>
        <dbReference type="Proteomes" id="UP000790787"/>
    </source>
</evidence>
<proteinExistence type="predicted"/>
<reference evidence="1" key="1">
    <citation type="journal article" date="2014" name="Nat. Commun.">
        <title>The tobacco genome sequence and its comparison with those of tomato and potato.</title>
        <authorList>
            <person name="Sierro N."/>
            <person name="Battey J.N."/>
            <person name="Ouadi S."/>
            <person name="Bakaher N."/>
            <person name="Bovet L."/>
            <person name="Willig A."/>
            <person name="Goepfert S."/>
            <person name="Peitsch M.C."/>
            <person name="Ivanov N.V."/>
        </authorList>
    </citation>
    <scope>NUCLEOTIDE SEQUENCE [LARGE SCALE GENOMIC DNA]</scope>
</reference>
<protein>
    <submittedName>
        <fullName evidence="2">Uncharacterized protein LOC107817592</fullName>
    </submittedName>
</protein>
<accession>A0AC58TV90</accession>
<name>A0AC58TV90_TOBAC</name>
<sequence length="107" mass="12677">MILFHGIHQQILAGTLDIYFKIIRFSELPWQYIWPSMHDQNFTYKFHSLHHLLFLSSSFIYSEVRCGFILNVCKEMDRKNVEYVKNSCLYVASGFFGGYDTLTSHQI</sequence>